<reference evidence="5 6" key="1">
    <citation type="journal article" date="2015" name="Genome Announc.">
        <title>Complete Genome Sequence of Cupriavidus basilensis 4G11, Isolated from the Oak Ridge Field Research Center Site.</title>
        <authorList>
            <person name="Ray J."/>
            <person name="Waters R.J."/>
            <person name="Skerker J.M."/>
            <person name="Kuehl J.V."/>
            <person name="Price M.N."/>
            <person name="Huang J."/>
            <person name="Chakraborty R."/>
            <person name="Arkin A.P."/>
            <person name="Deutschbauer A."/>
        </authorList>
    </citation>
    <scope>NUCLEOTIDE SEQUENCE [LARGE SCALE GENOMIC DNA]</scope>
    <source>
        <strain evidence="5">4G11</strain>
    </source>
</reference>
<evidence type="ECO:0000313" key="5">
    <source>
        <dbReference type="EMBL" id="AJG18008.1"/>
    </source>
</evidence>
<dbReference type="STRING" id="68895.RR42_m0595"/>
<dbReference type="AlphaFoldDB" id="A0A0C4Y565"/>
<dbReference type="InterPro" id="IPR051458">
    <property type="entry name" value="Cyt/Met_Dipeptidase"/>
</dbReference>
<dbReference type="KEGG" id="cbw:RR42_m0595"/>
<dbReference type="Proteomes" id="UP000031843">
    <property type="component" value="Chromosome main"/>
</dbReference>
<dbReference type="InterPro" id="IPR002933">
    <property type="entry name" value="Peptidase_M20"/>
</dbReference>
<accession>A0A0C4Y565</accession>
<organism evidence="5 6">
    <name type="scientific">Cupriavidus basilensis</name>
    <dbReference type="NCBI Taxonomy" id="68895"/>
    <lineage>
        <taxon>Bacteria</taxon>
        <taxon>Pseudomonadati</taxon>
        <taxon>Pseudomonadota</taxon>
        <taxon>Betaproteobacteria</taxon>
        <taxon>Burkholderiales</taxon>
        <taxon>Burkholderiaceae</taxon>
        <taxon>Cupriavidus</taxon>
    </lineage>
</organism>
<evidence type="ECO:0000313" key="6">
    <source>
        <dbReference type="Proteomes" id="UP000031843"/>
    </source>
</evidence>
<dbReference type="Pfam" id="PF07687">
    <property type="entry name" value="M20_dimer"/>
    <property type="match status" value="1"/>
</dbReference>
<keyword evidence="2" id="KW-0479">Metal-binding</keyword>
<dbReference type="InterPro" id="IPR011650">
    <property type="entry name" value="Peptidase_M20_dimer"/>
</dbReference>
<dbReference type="GO" id="GO:0006508">
    <property type="term" value="P:proteolysis"/>
    <property type="evidence" value="ECO:0007669"/>
    <property type="project" value="UniProtKB-KW"/>
</dbReference>
<dbReference type="EMBL" id="CP010536">
    <property type="protein sequence ID" value="AJG18008.1"/>
    <property type="molecule type" value="Genomic_DNA"/>
</dbReference>
<keyword evidence="6" id="KW-1185">Reference proteome</keyword>
<evidence type="ECO:0000259" key="4">
    <source>
        <dbReference type="Pfam" id="PF07687"/>
    </source>
</evidence>
<dbReference type="RefSeq" id="WP_236701966.1">
    <property type="nucleotide sequence ID" value="NZ_CP010536.1"/>
</dbReference>
<name>A0A0C4Y565_9BURK</name>
<feature type="domain" description="Peptidase M20 dimerisation" evidence="4">
    <location>
        <begin position="275"/>
        <end position="428"/>
    </location>
</feature>
<evidence type="ECO:0000256" key="1">
    <source>
        <dbReference type="ARBA" id="ARBA00022670"/>
    </source>
</evidence>
<dbReference type="Gene3D" id="3.40.630.10">
    <property type="entry name" value="Zn peptidases"/>
    <property type="match status" value="1"/>
</dbReference>
<evidence type="ECO:0000256" key="3">
    <source>
        <dbReference type="ARBA" id="ARBA00022801"/>
    </source>
</evidence>
<dbReference type="GO" id="GO:0046872">
    <property type="term" value="F:metal ion binding"/>
    <property type="evidence" value="ECO:0007669"/>
    <property type="project" value="UniProtKB-KW"/>
</dbReference>
<sequence length="549" mass="59733">MRLRSRARAPASAPHRAPLHTHSCIFKFPLRSAVRATVCGTLGAVLLAAGAHAATLDRVQLQQQADQAAARSYREWVELLALPNDATVPADIQKNADWLVKAFARRGFQARELPNNGKPMVYAEYPASTQQSAGPRKTVLFYMHFDGQSVTPSQWAQPSPWGATLKARSADGKWETLPLDKLYAGQVDPEWRVFGRSSSDDKGPIVMFLAAMDALKAAGVEPAVDIKVLLDSEEEKGSPSLGKVIADNLALLRNDGMVIFDGPMHQSNQPTLIFGNRGVLLVQLKVFGASQGLHSGHYGNYAANPAQRLANLLATMKDDDGRVTIAGYYKPVKIDERARRIMAAVPDDEAALRRRLGIARAERVGANYQEAMQYPTLNVRGMAAGDVGEKARTIIPEVAVADIDIRTVPETSPQSLFALVRQHVEKQGYHLVKGEPTDEERARYPKLAAVTAGEVSASSSAARTDLSAPISQWLTQAMQQSYGKAPVQIRMMGGTVPTGAAVQALQAPFVIVPLVNADNNQHSYDENMRLGNYRDGIRTVMGILQTPFK</sequence>
<protein>
    <submittedName>
        <fullName evidence="5">Acetylornithine deacetylase/Succinyl-diaminopimelate desuccinylase-related deacylase</fullName>
    </submittedName>
</protein>
<dbReference type="PANTHER" id="PTHR43270:SF8">
    <property type="entry name" value="DI- AND TRIPEPTIDASE DUG2-RELATED"/>
    <property type="match status" value="1"/>
</dbReference>
<proteinExistence type="predicted"/>
<evidence type="ECO:0000256" key="2">
    <source>
        <dbReference type="ARBA" id="ARBA00022723"/>
    </source>
</evidence>
<dbReference type="SUPFAM" id="SSF53187">
    <property type="entry name" value="Zn-dependent exopeptidases"/>
    <property type="match status" value="1"/>
</dbReference>
<dbReference type="Pfam" id="PF01546">
    <property type="entry name" value="Peptidase_M20"/>
    <property type="match status" value="1"/>
</dbReference>
<keyword evidence="3" id="KW-0378">Hydrolase</keyword>
<dbReference type="PANTHER" id="PTHR43270">
    <property type="entry name" value="BETA-ALA-HIS DIPEPTIDASE"/>
    <property type="match status" value="1"/>
</dbReference>
<keyword evidence="1" id="KW-0645">Protease</keyword>
<dbReference type="GO" id="GO:0008233">
    <property type="term" value="F:peptidase activity"/>
    <property type="evidence" value="ECO:0007669"/>
    <property type="project" value="UniProtKB-KW"/>
</dbReference>
<dbReference type="Gene3D" id="3.30.70.360">
    <property type="match status" value="1"/>
</dbReference>
<gene>
    <name evidence="5" type="ORF">RR42_m0595</name>
</gene>